<dbReference type="GO" id="GO:0005743">
    <property type="term" value="C:mitochondrial inner membrane"/>
    <property type="evidence" value="ECO:0007669"/>
    <property type="project" value="TreeGrafter"/>
</dbReference>
<sequence length="437" mass="48129">MAPSPIRIFALPLTRSSKSKSLPPTLYWHVSQNVQSSTSTSTDRSDGPKTVSKAVDWKKPSTWPPPSTWPSESVAKASDLWLSWGTKPTYEVEGKKSLKERATEWKYWTWTKGEGLMDRVEWEEWALKSINPSVKVGEDVVATDDVGVKSVHPAKDHTPRIPLLIPSHPSIDPSTVLPQLETYLASRIPYHKKYMKQAAALTPVMLPFGLLPVIPNFPFLIAAWRCFSHYRAWKGAEWLQRLVKEGRIEVKVDETLQEVLAPVQKAIERSEPRKPSAAEKEDHAPDETSTPEGMIAGKEGSKEVKGENAIQQTNNLLKDGASSTESLTTEDRQQTGGNSASAAGSSSVPDPENQDVAPDATGTPSSQIYSPSSDSDRSSGNQTDASTSDEALLTMENLPRLRETFGLSAAEVVDLTRAVMQIKDKAERTIESEKKVE</sequence>
<dbReference type="GO" id="GO:0006813">
    <property type="term" value="P:potassium ion transport"/>
    <property type="evidence" value="ECO:0007669"/>
    <property type="project" value="TreeGrafter"/>
</dbReference>
<accession>A0A8K0JJA4</accession>
<evidence type="ECO:0000313" key="2">
    <source>
        <dbReference type="EMBL" id="KAG7530665.1"/>
    </source>
</evidence>
<organism evidence="2 3">
    <name type="scientific">Filobasidium floriforme</name>
    <dbReference type="NCBI Taxonomy" id="5210"/>
    <lineage>
        <taxon>Eukaryota</taxon>
        <taxon>Fungi</taxon>
        <taxon>Dikarya</taxon>
        <taxon>Basidiomycota</taxon>
        <taxon>Agaricomycotina</taxon>
        <taxon>Tremellomycetes</taxon>
        <taxon>Filobasidiales</taxon>
        <taxon>Filobasidiaceae</taxon>
        <taxon>Filobasidium</taxon>
    </lineage>
</organism>
<feature type="region of interest" description="Disordered" evidence="1">
    <location>
        <begin position="266"/>
        <end position="395"/>
    </location>
</feature>
<keyword evidence="3" id="KW-1185">Reference proteome</keyword>
<reference evidence="2" key="1">
    <citation type="submission" date="2020-04" db="EMBL/GenBank/DDBJ databases">
        <title>Analysis of mating type loci in Filobasidium floriforme.</title>
        <authorList>
            <person name="Nowrousian M."/>
        </authorList>
    </citation>
    <scope>NUCLEOTIDE SEQUENCE</scope>
    <source>
        <strain evidence="2">CBS 6242</strain>
    </source>
</reference>
<name>A0A8K0JJA4_9TREE</name>
<protein>
    <recommendedName>
        <fullName evidence="4">Mitochondrial K+-H+ exchange-related-domain-containing protein</fullName>
    </recommendedName>
</protein>
<dbReference type="AlphaFoldDB" id="A0A8K0JJA4"/>
<feature type="compositionally biased region" description="Polar residues" evidence="1">
    <location>
        <begin position="380"/>
        <end position="389"/>
    </location>
</feature>
<dbReference type="GO" id="GO:1902600">
    <property type="term" value="P:proton transmembrane transport"/>
    <property type="evidence" value="ECO:0007669"/>
    <property type="project" value="TreeGrafter"/>
</dbReference>
<feature type="region of interest" description="Disordered" evidence="1">
    <location>
        <begin position="33"/>
        <end position="71"/>
    </location>
</feature>
<feature type="compositionally biased region" description="Polar residues" evidence="1">
    <location>
        <begin position="309"/>
        <end position="327"/>
    </location>
</feature>
<feature type="compositionally biased region" description="Basic and acidic residues" evidence="1">
    <location>
        <begin position="266"/>
        <end position="286"/>
    </location>
</feature>
<evidence type="ECO:0000256" key="1">
    <source>
        <dbReference type="SAM" id="MobiDB-lite"/>
    </source>
</evidence>
<dbReference type="PANTHER" id="PTHR28062:SF1">
    <property type="entry name" value="TRANSMEMBRANE PROTEIN"/>
    <property type="match status" value="1"/>
</dbReference>
<dbReference type="EMBL" id="JABELV010000112">
    <property type="protein sequence ID" value="KAG7530665.1"/>
    <property type="molecule type" value="Genomic_DNA"/>
</dbReference>
<evidence type="ECO:0008006" key="4">
    <source>
        <dbReference type="Google" id="ProtNLM"/>
    </source>
</evidence>
<evidence type="ECO:0000313" key="3">
    <source>
        <dbReference type="Proteomes" id="UP000812966"/>
    </source>
</evidence>
<dbReference type="Pfam" id="PF10173">
    <property type="entry name" value="Mit_KHE1"/>
    <property type="match status" value="1"/>
</dbReference>
<dbReference type="InterPro" id="IPR018786">
    <property type="entry name" value="Mit_KHE1"/>
</dbReference>
<proteinExistence type="predicted"/>
<feature type="compositionally biased region" description="Low complexity" evidence="1">
    <location>
        <begin position="336"/>
        <end position="347"/>
    </location>
</feature>
<comment type="caution">
    <text evidence="2">The sequence shown here is derived from an EMBL/GenBank/DDBJ whole genome shotgun (WGS) entry which is preliminary data.</text>
</comment>
<gene>
    <name evidence="2" type="ORF">FFLO_04891</name>
</gene>
<dbReference type="Proteomes" id="UP000812966">
    <property type="component" value="Unassembled WGS sequence"/>
</dbReference>
<dbReference type="PANTHER" id="PTHR28062">
    <property type="entry name" value="K+-H+ EXCHANGE-LIKE PROTEIN"/>
    <property type="match status" value="1"/>
</dbReference>